<accession>A0AAV9W131</accession>
<evidence type="ECO:0000313" key="2">
    <source>
        <dbReference type="EMBL" id="KAK6499150.1"/>
    </source>
</evidence>
<sequence length="243" mass="26528">MKVQAIVVSGLALFMNTVPVFALPAPEPTESDDLTIDRSLLNSDITGPMIWSGSIDGGPEFSLEGTLEEVLPQILELNPQWELPAEVASLGVVPPSPSEARAKRNLAPTRTVSQNPSLVERYFKNRPTCNPSTITGSLAHEWVLTAWSIPWLRSLGDKGVLCGAQAYLCVRCSCEFGTKVELCNNTVNKIDISCRRLGDAAQIILDDCGEYIDIIGEIVVKGEWWDTTGYSAVVRRVTNSYVC</sequence>
<name>A0AAV9W131_9PEZI</name>
<feature type="signal peptide" evidence="1">
    <location>
        <begin position="1"/>
        <end position="22"/>
    </location>
</feature>
<dbReference type="Proteomes" id="UP001370758">
    <property type="component" value="Unassembled WGS sequence"/>
</dbReference>
<evidence type="ECO:0000313" key="3">
    <source>
        <dbReference type="Proteomes" id="UP001370758"/>
    </source>
</evidence>
<protein>
    <recommendedName>
        <fullName evidence="4">Cyanovirin-N domain-containing protein</fullName>
    </recommendedName>
</protein>
<evidence type="ECO:0000256" key="1">
    <source>
        <dbReference type="SAM" id="SignalP"/>
    </source>
</evidence>
<evidence type="ECO:0008006" key="4">
    <source>
        <dbReference type="Google" id="ProtNLM"/>
    </source>
</evidence>
<proteinExistence type="predicted"/>
<reference evidence="2 3" key="1">
    <citation type="submission" date="2023-08" db="EMBL/GenBank/DDBJ databases">
        <authorList>
            <person name="Palmer J.M."/>
        </authorList>
    </citation>
    <scope>NUCLEOTIDE SEQUENCE [LARGE SCALE GENOMIC DNA]</scope>
    <source>
        <strain evidence="2 3">TWF481</strain>
    </source>
</reference>
<gene>
    <name evidence="2" type="ORF">TWF481_011721</name>
</gene>
<feature type="chain" id="PRO_5043821749" description="Cyanovirin-N domain-containing protein" evidence="1">
    <location>
        <begin position="23"/>
        <end position="243"/>
    </location>
</feature>
<dbReference type="AlphaFoldDB" id="A0AAV9W131"/>
<organism evidence="2 3">
    <name type="scientific">Arthrobotrys musiformis</name>
    <dbReference type="NCBI Taxonomy" id="47236"/>
    <lineage>
        <taxon>Eukaryota</taxon>
        <taxon>Fungi</taxon>
        <taxon>Dikarya</taxon>
        <taxon>Ascomycota</taxon>
        <taxon>Pezizomycotina</taxon>
        <taxon>Orbiliomycetes</taxon>
        <taxon>Orbiliales</taxon>
        <taxon>Orbiliaceae</taxon>
        <taxon>Arthrobotrys</taxon>
    </lineage>
</organism>
<dbReference type="EMBL" id="JAVHJL010000008">
    <property type="protein sequence ID" value="KAK6499150.1"/>
    <property type="molecule type" value="Genomic_DNA"/>
</dbReference>
<keyword evidence="1" id="KW-0732">Signal</keyword>
<keyword evidence="3" id="KW-1185">Reference proteome</keyword>
<comment type="caution">
    <text evidence="2">The sequence shown here is derived from an EMBL/GenBank/DDBJ whole genome shotgun (WGS) entry which is preliminary data.</text>
</comment>